<sequence length="352" mass="41530">MKEVLIKSFVYPFYKAYLGFFILITVVFGVFMEIKQHLMIAEKILEKNTWFLALLLSFLIYEILQARHIKKLSQDPRYRQFQKLSFLSFFDFARHFAPVWLANQGLILLYSLLLFYVGIPAGAWIQLSLLVLFLILSLWASLYYNYLIFSKFIPETRISSNRIFKKKPFSFWFLFHLKENRPLLLLLIKALSLFLLSGFFYSYFSGGYDSRWLAFGLLISCFAHYPIWLEKWEFGEKKLYLFRSLPLKFGHKFRLEFIVFTILTLPESILILYQGRGIESKFDLFCLLVFWFGLNPGLFALCHWVQINNKFSILYLAFFGCFLAVIFGINPAILSLLMLTSFGISISSPFRI</sequence>
<protein>
    <submittedName>
        <fullName evidence="2">Uncharacterized protein</fullName>
    </submittedName>
</protein>
<keyword evidence="3" id="KW-1185">Reference proteome</keyword>
<feature type="transmembrane region" description="Helical" evidence="1">
    <location>
        <begin position="107"/>
        <end position="125"/>
    </location>
</feature>
<dbReference type="AlphaFoldDB" id="A0A841MD93"/>
<feature type="transmembrane region" description="Helical" evidence="1">
    <location>
        <begin position="285"/>
        <end position="307"/>
    </location>
</feature>
<dbReference type="EMBL" id="JACIJO010000001">
    <property type="protein sequence ID" value="MBB6324703.1"/>
    <property type="molecule type" value="Genomic_DNA"/>
</dbReference>
<gene>
    <name evidence="2" type="ORF">FHS59_000318</name>
</gene>
<comment type="caution">
    <text evidence="2">The sequence shown here is derived from an EMBL/GenBank/DDBJ whole genome shotgun (WGS) entry which is preliminary data.</text>
</comment>
<dbReference type="Proteomes" id="UP000588604">
    <property type="component" value="Unassembled WGS sequence"/>
</dbReference>
<dbReference type="RefSeq" id="WP_184492666.1">
    <property type="nucleotide sequence ID" value="NZ_JACIJO010000001.1"/>
</dbReference>
<feature type="transmembrane region" description="Helical" evidence="1">
    <location>
        <begin position="130"/>
        <end position="149"/>
    </location>
</feature>
<evidence type="ECO:0000256" key="1">
    <source>
        <dbReference type="SAM" id="Phobius"/>
    </source>
</evidence>
<keyword evidence="1" id="KW-0472">Membrane</keyword>
<feature type="transmembrane region" description="Helical" evidence="1">
    <location>
        <begin position="12"/>
        <end position="32"/>
    </location>
</feature>
<keyword evidence="1" id="KW-1133">Transmembrane helix</keyword>
<feature type="transmembrane region" description="Helical" evidence="1">
    <location>
        <begin position="211"/>
        <end position="229"/>
    </location>
</feature>
<keyword evidence="1" id="KW-0812">Transmembrane</keyword>
<organism evidence="2 3">
    <name type="scientific">Algoriphagus iocasae</name>
    <dbReference type="NCBI Taxonomy" id="1836499"/>
    <lineage>
        <taxon>Bacteria</taxon>
        <taxon>Pseudomonadati</taxon>
        <taxon>Bacteroidota</taxon>
        <taxon>Cytophagia</taxon>
        <taxon>Cytophagales</taxon>
        <taxon>Cyclobacteriaceae</taxon>
        <taxon>Algoriphagus</taxon>
    </lineage>
</organism>
<proteinExistence type="predicted"/>
<feature type="transmembrane region" description="Helical" evidence="1">
    <location>
        <begin position="313"/>
        <end position="346"/>
    </location>
</feature>
<reference evidence="2 3" key="1">
    <citation type="submission" date="2020-08" db="EMBL/GenBank/DDBJ databases">
        <title>Genomic Encyclopedia of Type Strains, Phase IV (KMG-IV): sequencing the most valuable type-strain genomes for metagenomic binning, comparative biology and taxonomic classification.</title>
        <authorList>
            <person name="Goeker M."/>
        </authorList>
    </citation>
    <scope>NUCLEOTIDE SEQUENCE [LARGE SCALE GENOMIC DNA]</scope>
    <source>
        <strain evidence="2 3">DSM 102044</strain>
    </source>
</reference>
<evidence type="ECO:0000313" key="3">
    <source>
        <dbReference type="Proteomes" id="UP000588604"/>
    </source>
</evidence>
<feature type="transmembrane region" description="Helical" evidence="1">
    <location>
        <begin position="253"/>
        <end position="273"/>
    </location>
</feature>
<accession>A0A841MD93</accession>
<feature type="transmembrane region" description="Helical" evidence="1">
    <location>
        <begin position="44"/>
        <end position="64"/>
    </location>
</feature>
<name>A0A841MD93_9BACT</name>
<evidence type="ECO:0000313" key="2">
    <source>
        <dbReference type="EMBL" id="MBB6324703.1"/>
    </source>
</evidence>
<feature type="transmembrane region" description="Helical" evidence="1">
    <location>
        <begin position="183"/>
        <end position="204"/>
    </location>
</feature>